<proteinExistence type="predicted"/>
<dbReference type="InterPro" id="IPR045518">
    <property type="entry name" value="2EXR"/>
</dbReference>
<dbReference type="PANTHER" id="PTHR35910">
    <property type="entry name" value="2EXR DOMAIN-CONTAINING PROTEIN"/>
    <property type="match status" value="1"/>
</dbReference>
<protein>
    <recommendedName>
        <fullName evidence="1">2EXR domain-containing protein</fullName>
    </recommendedName>
</protein>
<evidence type="ECO:0000313" key="3">
    <source>
        <dbReference type="Proteomes" id="UP001174934"/>
    </source>
</evidence>
<keyword evidence="3" id="KW-1185">Reference proteome</keyword>
<feature type="domain" description="2EXR" evidence="1">
    <location>
        <begin position="41"/>
        <end position="146"/>
    </location>
</feature>
<reference evidence="2" key="1">
    <citation type="submission" date="2023-06" db="EMBL/GenBank/DDBJ databases">
        <title>Genome-scale phylogeny and comparative genomics of the fungal order Sordariales.</title>
        <authorList>
            <consortium name="Lawrence Berkeley National Laboratory"/>
            <person name="Hensen N."/>
            <person name="Bonometti L."/>
            <person name="Westerberg I."/>
            <person name="Brannstrom I.O."/>
            <person name="Guillou S."/>
            <person name="Cros-Aarteil S."/>
            <person name="Calhoun S."/>
            <person name="Haridas S."/>
            <person name="Kuo A."/>
            <person name="Mondo S."/>
            <person name="Pangilinan J."/>
            <person name="Riley R."/>
            <person name="LaButti K."/>
            <person name="Andreopoulos B."/>
            <person name="Lipzen A."/>
            <person name="Chen C."/>
            <person name="Yanf M."/>
            <person name="Daum C."/>
            <person name="Ng V."/>
            <person name="Clum A."/>
            <person name="Steindorff A."/>
            <person name="Ohm R."/>
            <person name="Martin F."/>
            <person name="Silar P."/>
            <person name="Natvig D."/>
            <person name="Lalanne C."/>
            <person name="Gautier V."/>
            <person name="Ament-velasquez S.L."/>
            <person name="Kruys A."/>
            <person name="Hutchinson M.I."/>
            <person name="Powell A.J."/>
            <person name="Barry K."/>
            <person name="Miller A.N."/>
            <person name="Grigoriev I.V."/>
            <person name="Debuchy R."/>
            <person name="Gladieux P."/>
            <person name="Thoren M.H."/>
            <person name="Johannesson H."/>
        </authorList>
    </citation>
    <scope>NUCLEOTIDE SEQUENCE</scope>
    <source>
        <strain evidence="2">SMH3391-2</strain>
    </source>
</reference>
<dbReference type="PANTHER" id="PTHR35910:SF1">
    <property type="entry name" value="2EXR DOMAIN-CONTAINING PROTEIN"/>
    <property type="match status" value="1"/>
</dbReference>
<evidence type="ECO:0000313" key="2">
    <source>
        <dbReference type="EMBL" id="KAK0615818.1"/>
    </source>
</evidence>
<comment type="caution">
    <text evidence="2">The sequence shown here is derived from an EMBL/GenBank/DDBJ whole genome shotgun (WGS) entry which is preliminary data.</text>
</comment>
<organism evidence="2 3">
    <name type="scientific">Bombardia bombarda</name>
    <dbReference type="NCBI Taxonomy" id="252184"/>
    <lineage>
        <taxon>Eukaryota</taxon>
        <taxon>Fungi</taxon>
        <taxon>Dikarya</taxon>
        <taxon>Ascomycota</taxon>
        <taxon>Pezizomycotina</taxon>
        <taxon>Sordariomycetes</taxon>
        <taxon>Sordariomycetidae</taxon>
        <taxon>Sordariales</taxon>
        <taxon>Lasiosphaeriaceae</taxon>
        <taxon>Bombardia</taxon>
    </lineage>
</organism>
<dbReference type="Proteomes" id="UP001174934">
    <property type="component" value="Unassembled WGS sequence"/>
</dbReference>
<name>A0AA40BW30_9PEZI</name>
<accession>A0AA40BW30</accession>
<sequence>MFESWYQRREKKTEFWLDFQVVHDGLEQTTAELAHNATRTFHPFPLLPAELRLKIWEYLIQPRVVAAACFNSHFADQKHVQLAQRPRRRPVPILLHICHETRALAQNHYELTFAWKTPYRLAAERTRAIYLSAPPRVWFNFGLDALLLLGELEPFDQDGFNAPMAHFLRREDTARVRHVACAFEELHLGVYESELIFGCLFHIVDRFATSRLVITTTQRDVKHQQEMLPGKSRFVADNVIQKLWWAWVSSKSSVRSALAGTKILMMPEEELGEFILAGE</sequence>
<dbReference type="Pfam" id="PF20150">
    <property type="entry name" value="2EXR"/>
    <property type="match status" value="1"/>
</dbReference>
<dbReference type="EMBL" id="JAULSR010000006">
    <property type="protein sequence ID" value="KAK0615818.1"/>
    <property type="molecule type" value="Genomic_DNA"/>
</dbReference>
<gene>
    <name evidence="2" type="ORF">B0T17DRAFT_497428</name>
</gene>
<dbReference type="AlphaFoldDB" id="A0AA40BW30"/>
<evidence type="ECO:0000259" key="1">
    <source>
        <dbReference type="Pfam" id="PF20150"/>
    </source>
</evidence>